<gene>
    <name evidence="1" type="ORF">HJG44_22260</name>
</gene>
<dbReference type="EMBL" id="JABEPP010000007">
    <property type="protein sequence ID" value="NNM75088.1"/>
    <property type="molecule type" value="Genomic_DNA"/>
</dbReference>
<reference evidence="1 2" key="1">
    <citation type="submission" date="2020-04" db="EMBL/GenBank/DDBJ databases">
        <title>Enterovirga sp. isolate from soil.</title>
        <authorList>
            <person name="Chea S."/>
            <person name="Kim D.-U."/>
        </authorList>
    </citation>
    <scope>NUCLEOTIDE SEQUENCE [LARGE SCALE GENOMIC DNA]</scope>
    <source>
        <strain evidence="1 2">DB1703</strain>
    </source>
</reference>
<dbReference type="AlphaFoldDB" id="A0A849ICF5"/>
<name>A0A849ICF5_9HYPH</name>
<proteinExistence type="predicted"/>
<dbReference type="RefSeq" id="WP_171220588.1">
    <property type="nucleotide sequence ID" value="NZ_JABEPP010000007.1"/>
</dbReference>
<evidence type="ECO:0000313" key="2">
    <source>
        <dbReference type="Proteomes" id="UP000564885"/>
    </source>
</evidence>
<comment type="caution">
    <text evidence="1">The sequence shown here is derived from an EMBL/GenBank/DDBJ whole genome shotgun (WGS) entry which is preliminary data.</text>
</comment>
<evidence type="ECO:0000313" key="1">
    <source>
        <dbReference type="EMBL" id="NNM75088.1"/>
    </source>
</evidence>
<organism evidence="1 2">
    <name type="scientific">Enterovirga aerilata</name>
    <dbReference type="NCBI Taxonomy" id="2730920"/>
    <lineage>
        <taxon>Bacteria</taxon>
        <taxon>Pseudomonadati</taxon>
        <taxon>Pseudomonadota</taxon>
        <taxon>Alphaproteobacteria</taxon>
        <taxon>Hyphomicrobiales</taxon>
        <taxon>Methylobacteriaceae</taxon>
        <taxon>Enterovirga</taxon>
    </lineage>
</organism>
<protein>
    <submittedName>
        <fullName evidence="1">Uncharacterized protein</fullName>
    </submittedName>
</protein>
<keyword evidence="2" id="KW-1185">Reference proteome</keyword>
<accession>A0A849ICF5</accession>
<sequence length="107" mass="11947">MTQTLPPLAGTPKQIAWAEEIRAAALAEAERVYPQKKVEAMRTVARLLKGENGDKERARLARYDAAMAKLTTETSANWWIDNRDASRTYVYDAVIADRIVTRVIVAG</sequence>
<dbReference type="Proteomes" id="UP000564885">
    <property type="component" value="Unassembled WGS sequence"/>
</dbReference>